<dbReference type="AlphaFoldDB" id="A0AAW9QN07"/>
<comment type="caution">
    <text evidence="1">The sequence shown here is derived from an EMBL/GenBank/DDBJ whole genome shotgun (WGS) entry which is preliminary data.</text>
</comment>
<organism evidence="1 2">
    <name type="scientific">Pannus brasiliensis CCIBt3594</name>
    <dbReference type="NCBI Taxonomy" id="1427578"/>
    <lineage>
        <taxon>Bacteria</taxon>
        <taxon>Bacillati</taxon>
        <taxon>Cyanobacteriota</taxon>
        <taxon>Cyanophyceae</taxon>
        <taxon>Oscillatoriophycideae</taxon>
        <taxon>Chroococcales</taxon>
        <taxon>Microcystaceae</taxon>
        <taxon>Pannus</taxon>
    </lineage>
</organism>
<sequence length="151" mass="17990">MIDFFTLIDKIKKRPALYLGRRSLSHLCTFLDGYTFALRQQDIPVSTEERIFEGFQEWIEEKFDRASTQHWSRIILFSSEDERDALETFFELFDEFIQENSEETTKFREYNDKMPPKPRPMPLATEAGYRAFLESRRSTQNNQSINSIDNP</sequence>
<gene>
    <name evidence="1" type="ORF">V0288_18745</name>
</gene>
<evidence type="ECO:0000313" key="2">
    <source>
        <dbReference type="Proteomes" id="UP001328733"/>
    </source>
</evidence>
<proteinExistence type="predicted"/>
<accession>A0AAW9QN07</accession>
<protein>
    <submittedName>
        <fullName evidence="1">Uncharacterized protein</fullName>
    </submittedName>
</protein>
<reference evidence="1 2" key="1">
    <citation type="submission" date="2024-01" db="EMBL/GenBank/DDBJ databases">
        <title>Genomic insights into the taxonomy and metabolism of the cyanobacterium Pannus brasiliensis CCIBt3594.</title>
        <authorList>
            <person name="Machado M."/>
            <person name="Botero N.B."/>
            <person name="Andreote A.P.D."/>
            <person name="Feitosa A.M.T."/>
            <person name="Popin R."/>
            <person name="Sivonen K."/>
            <person name="Fiore M.F."/>
        </authorList>
    </citation>
    <scope>NUCLEOTIDE SEQUENCE [LARGE SCALE GENOMIC DNA]</scope>
    <source>
        <strain evidence="1 2">CCIBt3594</strain>
    </source>
</reference>
<dbReference type="Proteomes" id="UP001328733">
    <property type="component" value="Unassembled WGS sequence"/>
</dbReference>
<name>A0AAW9QN07_9CHRO</name>
<evidence type="ECO:0000313" key="1">
    <source>
        <dbReference type="EMBL" id="MEG3439172.1"/>
    </source>
</evidence>
<dbReference type="RefSeq" id="WP_332866655.1">
    <property type="nucleotide sequence ID" value="NZ_JBAFSM010000042.1"/>
</dbReference>
<dbReference type="EMBL" id="JBAFSM010000042">
    <property type="protein sequence ID" value="MEG3439172.1"/>
    <property type="molecule type" value="Genomic_DNA"/>
</dbReference>
<keyword evidence="2" id="KW-1185">Reference proteome</keyword>